<evidence type="ECO:0000313" key="3">
    <source>
        <dbReference type="Proteomes" id="UP001201262"/>
    </source>
</evidence>
<sequence>MVAAYYIPPQPDTDTDTTMPLPYTASPLKLLAADILLCLSSIRYLPNIVRPLRPCRSGKLDELYPSWGNITALAIHGVLIVYQLAFILSLPALFFFPVYTSMIYTAAALVINKSICMILNGSRRFLVSQVPVDPCSQHGSEHWVFINGVGVGQHWLQSNLDRLSLTFGRKVTGVHNDTTGIIFDIIQCLIQRCFCYATDHVRDAHVLVKEALLSPEYRKVILILHSQGAVEGGLIIDWLFDELDQSALDKLEIYTFGNAANHWNNPIRTLLPGLSNALERRIRYIEHYVNSKDFVAIWGILHFIKLPYRYRGTIFIRDGCGHQLNQHYLDTMFPLSLNGGKVLEENDFVGQEVELISWEKLDGVEKDPNSANNAESAAGIITQSGGCQNDMPTDGNRLKLKSYSRLWQYRNGGSPPD</sequence>
<dbReference type="InterPro" id="IPR029058">
    <property type="entry name" value="AB_hydrolase_fold"/>
</dbReference>
<evidence type="ECO:0000313" key="2">
    <source>
        <dbReference type="EMBL" id="KAH8699178.1"/>
    </source>
</evidence>
<comment type="caution">
    <text evidence="2">The sequence shown here is derived from an EMBL/GenBank/DDBJ whole genome shotgun (WGS) entry which is preliminary data.</text>
</comment>
<reference evidence="2" key="1">
    <citation type="submission" date="2021-12" db="EMBL/GenBank/DDBJ databases">
        <title>Convergent genome expansion in fungi linked to evolution of root-endophyte symbiosis.</title>
        <authorList>
            <consortium name="DOE Joint Genome Institute"/>
            <person name="Ke Y.-H."/>
            <person name="Bonito G."/>
            <person name="Liao H.-L."/>
            <person name="Looney B."/>
            <person name="Rojas-Flechas A."/>
            <person name="Nash J."/>
            <person name="Hameed K."/>
            <person name="Schadt C."/>
            <person name="Martin F."/>
            <person name="Crous P.W."/>
            <person name="Miettinen O."/>
            <person name="Magnuson J.K."/>
            <person name="Labbe J."/>
            <person name="Jacobson D."/>
            <person name="Doktycz M.J."/>
            <person name="Veneault-Fourrey C."/>
            <person name="Kuo A."/>
            <person name="Mondo S."/>
            <person name="Calhoun S."/>
            <person name="Riley R."/>
            <person name="Ohm R."/>
            <person name="LaButti K."/>
            <person name="Andreopoulos B."/>
            <person name="Pangilinan J."/>
            <person name="Nolan M."/>
            <person name="Tritt A."/>
            <person name="Clum A."/>
            <person name="Lipzen A."/>
            <person name="Daum C."/>
            <person name="Barry K."/>
            <person name="Grigoriev I.V."/>
            <person name="Vilgalys R."/>
        </authorList>
    </citation>
    <scope>NUCLEOTIDE SEQUENCE</scope>
    <source>
        <strain evidence="2">PMI_201</strain>
    </source>
</reference>
<evidence type="ECO:0000256" key="1">
    <source>
        <dbReference type="SAM" id="MobiDB-lite"/>
    </source>
</evidence>
<dbReference type="AlphaFoldDB" id="A0AAD4Q226"/>
<organism evidence="2 3">
    <name type="scientific">Talaromyces proteolyticus</name>
    <dbReference type="NCBI Taxonomy" id="1131652"/>
    <lineage>
        <taxon>Eukaryota</taxon>
        <taxon>Fungi</taxon>
        <taxon>Dikarya</taxon>
        <taxon>Ascomycota</taxon>
        <taxon>Pezizomycotina</taxon>
        <taxon>Eurotiomycetes</taxon>
        <taxon>Eurotiomycetidae</taxon>
        <taxon>Eurotiales</taxon>
        <taxon>Trichocomaceae</taxon>
        <taxon>Talaromyces</taxon>
        <taxon>Talaromyces sect. Bacilispori</taxon>
    </lineage>
</organism>
<dbReference type="PANTHER" id="PTHR42044">
    <property type="entry name" value="DUF676 DOMAIN-CONTAINING PROTEIN-RELATED"/>
    <property type="match status" value="1"/>
</dbReference>
<dbReference type="Proteomes" id="UP001201262">
    <property type="component" value="Unassembled WGS sequence"/>
</dbReference>
<dbReference type="SUPFAM" id="SSF53474">
    <property type="entry name" value="alpha/beta-Hydrolases"/>
    <property type="match status" value="1"/>
</dbReference>
<keyword evidence="3" id="KW-1185">Reference proteome</keyword>
<name>A0AAD4Q226_9EURO</name>
<protein>
    <submittedName>
        <fullName evidence="2">Uncharacterized protein</fullName>
    </submittedName>
</protein>
<dbReference type="RefSeq" id="XP_046073642.1">
    <property type="nucleotide sequence ID" value="XM_046220325.1"/>
</dbReference>
<feature type="region of interest" description="Disordered" evidence="1">
    <location>
        <begin position="378"/>
        <end position="397"/>
    </location>
</feature>
<dbReference type="GeneID" id="70250612"/>
<gene>
    <name evidence="2" type="ORF">BGW36DRAFT_426851</name>
</gene>
<proteinExistence type="predicted"/>
<accession>A0AAD4Q226</accession>
<feature type="compositionally biased region" description="Polar residues" evidence="1">
    <location>
        <begin position="378"/>
        <end position="391"/>
    </location>
</feature>
<dbReference type="PANTHER" id="PTHR42044:SF2">
    <property type="entry name" value="DUF676 DOMAIN-CONTAINING PROTEIN"/>
    <property type="match status" value="1"/>
</dbReference>
<dbReference type="EMBL" id="JAJTJA010000005">
    <property type="protein sequence ID" value="KAH8699178.1"/>
    <property type="molecule type" value="Genomic_DNA"/>
</dbReference>